<gene>
    <name evidence="5" type="ORF">C4N9_02010</name>
</gene>
<dbReference type="GO" id="GO:0009117">
    <property type="term" value="P:nucleotide metabolic process"/>
    <property type="evidence" value="ECO:0007669"/>
    <property type="project" value="UniProtKB-KW"/>
</dbReference>
<dbReference type="GO" id="GO:0005737">
    <property type="term" value="C:cytoplasm"/>
    <property type="evidence" value="ECO:0007669"/>
    <property type="project" value="UniProtKB-SubCell"/>
</dbReference>
<dbReference type="InterPro" id="IPR029001">
    <property type="entry name" value="ITPase-like_fam"/>
</dbReference>
<protein>
    <recommendedName>
        <fullName evidence="4">Nucleoside triphosphate pyrophosphatase</fullName>
        <ecNumber evidence="4">3.6.1.9</ecNumber>
    </recommendedName>
    <alternativeName>
        <fullName evidence="4">Nucleotide pyrophosphatase</fullName>
        <shortName evidence="4">Nucleotide PPase</shortName>
    </alternativeName>
</protein>
<evidence type="ECO:0000256" key="4">
    <source>
        <dbReference type="HAMAP-Rule" id="MF_00528"/>
    </source>
</evidence>
<dbReference type="OrthoDB" id="9813962at2"/>
<comment type="cofactor">
    <cofactor evidence="1 4">
        <name>a divalent metal cation</name>
        <dbReference type="ChEBI" id="CHEBI:60240"/>
    </cofactor>
</comment>
<dbReference type="GeneID" id="94363654"/>
<dbReference type="Pfam" id="PF02545">
    <property type="entry name" value="Maf"/>
    <property type="match status" value="1"/>
</dbReference>
<dbReference type="PANTHER" id="PTHR43213:SF5">
    <property type="entry name" value="BIFUNCTIONAL DTTP_UTP PYROPHOSPHATASE_METHYLTRANSFERASE PROTEIN-RELATED"/>
    <property type="match status" value="1"/>
</dbReference>
<dbReference type="PIRSF" id="PIRSF006305">
    <property type="entry name" value="Maf"/>
    <property type="match status" value="1"/>
</dbReference>
<evidence type="ECO:0000313" key="6">
    <source>
        <dbReference type="Proteomes" id="UP000244940"/>
    </source>
</evidence>
<evidence type="ECO:0000256" key="3">
    <source>
        <dbReference type="ARBA" id="ARBA00023080"/>
    </source>
</evidence>
<dbReference type="SUPFAM" id="SSF52972">
    <property type="entry name" value="ITPase-like"/>
    <property type="match status" value="1"/>
</dbReference>
<sequence length="198" mass="21990">MTVLTLASGSAIRATLLRNAGLQIAVQPARIDEEMLRESLLAEGAGAHDLADALAEHKALKVARRNPQGLVLGCDQILECDGRIFAKPRDPDEARAQLDTLRGKTHRLHTAAVLFAQGEPVWRHFATPRLTMRDFSDAYRDAYIARNWDEIRHCVGGYQIEAEGLRLFSAIEGDLFSIQGLPLIELLQILTRRKDIDG</sequence>
<dbReference type="EMBL" id="QEYD01000001">
    <property type="protein sequence ID" value="PWE31799.1"/>
    <property type="molecule type" value="Genomic_DNA"/>
</dbReference>
<dbReference type="Gene3D" id="3.90.950.10">
    <property type="match status" value="1"/>
</dbReference>
<comment type="function">
    <text evidence="4">Nucleoside triphosphate pyrophosphatase. May have a dual role in cell division arrest and in preventing the incorporation of modified nucleotides into cellular nucleic acids.</text>
</comment>
<evidence type="ECO:0000256" key="1">
    <source>
        <dbReference type="ARBA" id="ARBA00001968"/>
    </source>
</evidence>
<proteinExistence type="inferred from homology"/>
<dbReference type="CDD" id="cd00555">
    <property type="entry name" value="Maf"/>
    <property type="match status" value="1"/>
</dbReference>
<accession>A0A2U2CIZ5</accession>
<dbReference type="Proteomes" id="UP000244940">
    <property type="component" value="Unassembled WGS sequence"/>
</dbReference>
<comment type="catalytic activity">
    <reaction evidence="4">
        <text>a 2'-deoxyribonucleoside 5'-triphosphate + H2O = a 2'-deoxyribonucleoside 5'-phosphate + diphosphate + H(+)</text>
        <dbReference type="Rhea" id="RHEA:44644"/>
        <dbReference type="ChEBI" id="CHEBI:15377"/>
        <dbReference type="ChEBI" id="CHEBI:15378"/>
        <dbReference type="ChEBI" id="CHEBI:33019"/>
        <dbReference type="ChEBI" id="CHEBI:61560"/>
        <dbReference type="ChEBI" id="CHEBI:65317"/>
        <dbReference type="EC" id="3.6.1.9"/>
    </reaction>
</comment>
<comment type="catalytic activity">
    <reaction evidence="4">
        <text>a ribonucleoside 5'-triphosphate + H2O = a ribonucleoside 5'-phosphate + diphosphate + H(+)</text>
        <dbReference type="Rhea" id="RHEA:23996"/>
        <dbReference type="ChEBI" id="CHEBI:15377"/>
        <dbReference type="ChEBI" id="CHEBI:15378"/>
        <dbReference type="ChEBI" id="CHEBI:33019"/>
        <dbReference type="ChEBI" id="CHEBI:58043"/>
        <dbReference type="ChEBI" id="CHEBI:61557"/>
        <dbReference type="EC" id="3.6.1.9"/>
    </reaction>
</comment>
<keyword evidence="6" id="KW-1185">Reference proteome</keyword>
<name>A0A2U2CIZ5_9RHOB</name>
<evidence type="ECO:0000256" key="2">
    <source>
        <dbReference type="ARBA" id="ARBA00022801"/>
    </source>
</evidence>
<feature type="active site" description="Proton acceptor" evidence="4">
    <location>
        <position position="75"/>
    </location>
</feature>
<dbReference type="HAMAP" id="MF_00528">
    <property type="entry name" value="Maf"/>
    <property type="match status" value="1"/>
</dbReference>
<keyword evidence="2 4" id="KW-0378">Hydrolase</keyword>
<comment type="subcellular location">
    <subcellularLocation>
        <location evidence="4">Cytoplasm</location>
    </subcellularLocation>
</comment>
<comment type="caution">
    <text evidence="5">The sequence shown here is derived from an EMBL/GenBank/DDBJ whole genome shotgun (WGS) entry which is preliminary data.</text>
</comment>
<keyword evidence="3 4" id="KW-0546">Nucleotide metabolism</keyword>
<dbReference type="AlphaFoldDB" id="A0A2U2CIZ5"/>
<organism evidence="5 6">
    <name type="scientific">Pararhodobacter marinus</name>
    <dbReference type="NCBI Taxonomy" id="2184063"/>
    <lineage>
        <taxon>Bacteria</taxon>
        <taxon>Pseudomonadati</taxon>
        <taxon>Pseudomonadota</taxon>
        <taxon>Alphaproteobacteria</taxon>
        <taxon>Rhodobacterales</taxon>
        <taxon>Paracoccaceae</taxon>
        <taxon>Pararhodobacter</taxon>
    </lineage>
</organism>
<dbReference type="RefSeq" id="WP_109531600.1">
    <property type="nucleotide sequence ID" value="NZ_QEYD01000001.1"/>
</dbReference>
<dbReference type="GO" id="GO:0047429">
    <property type="term" value="F:nucleoside triphosphate diphosphatase activity"/>
    <property type="evidence" value="ECO:0007669"/>
    <property type="project" value="UniProtKB-EC"/>
</dbReference>
<dbReference type="InterPro" id="IPR003697">
    <property type="entry name" value="Maf-like"/>
</dbReference>
<dbReference type="EC" id="3.6.1.9" evidence="4"/>
<evidence type="ECO:0000313" key="5">
    <source>
        <dbReference type="EMBL" id="PWE31799.1"/>
    </source>
</evidence>
<comment type="similarity">
    <text evidence="4">Belongs to the Maf family.</text>
</comment>
<reference evidence="5 6" key="1">
    <citation type="submission" date="2018-05" db="EMBL/GenBank/DDBJ databases">
        <title>Pararhodobacter marina sp. nov., isolated from deep-sea water of the Indian Ocean.</title>
        <authorList>
            <person name="Lai Q.Sr."/>
            <person name="Liu X."/>
            <person name="Shao Z."/>
        </authorList>
    </citation>
    <scope>NUCLEOTIDE SEQUENCE [LARGE SCALE GENOMIC DNA]</scope>
    <source>
        <strain evidence="5 6">CIC4N-9</strain>
    </source>
</reference>
<comment type="caution">
    <text evidence="4">Lacks conserved residue(s) required for the propagation of feature annotation.</text>
</comment>
<dbReference type="PANTHER" id="PTHR43213">
    <property type="entry name" value="BIFUNCTIONAL DTTP/UTP PYROPHOSPHATASE/METHYLTRANSFERASE PROTEIN-RELATED"/>
    <property type="match status" value="1"/>
</dbReference>
<keyword evidence="4" id="KW-0963">Cytoplasm</keyword>